<dbReference type="RefSeq" id="WP_204710682.1">
    <property type="nucleotide sequence ID" value="NZ_JBHSZV010000061.1"/>
</dbReference>
<feature type="region of interest" description="Disordered" evidence="1">
    <location>
        <begin position="366"/>
        <end position="386"/>
    </location>
</feature>
<evidence type="ECO:0000259" key="2">
    <source>
        <dbReference type="Pfam" id="PF13614"/>
    </source>
</evidence>
<protein>
    <submittedName>
        <fullName evidence="3">AAA family ATPase</fullName>
    </submittedName>
</protein>
<gene>
    <name evidence="3" type="ORF">ACFQIC_18830</name>
</gene>
<dbReference type="Gene3D" id="3.40.50.300">
    <property type="entry name" value="P-loop containing nucleotide triphosphate hydrolases"/>
    <property type="match status" value="1"/>
</dbReference>
<dbReference type="SUPFAM" id="SSF52540">
    <property type="entry name" value="P-loop containing nucleoside triphosphate hydrolases"/>
    <property type="match status" value="1"/>
</dbReference>
<evidence type="ECO:0000256" key="1">
    <source>
        <dbReference type="SAM" id="MobiDB-lite"/>
    </source>
</evidence>
<dbReference type="Gene3D" id="3.40.50.2300">
    <property type="match status" value="1"/>
</dbReference>
<organism evidence="3 4">
    <name type="scientific">Halobacillus seohaensis</name>
    <dbReference type="NCBI Taxonomy" id="447421"/>
    <lineage>
        <taxon>Bacteria</taxon>
        <taxon>Bacillati</taxon>
        <taxon>Bacillota</taxon>
        <taxon>Bacilli</taxon>
        <taxon>Bacillales</taxon>
        <taxon>Bacillaceae</taxon>
        <taxon>Halobacillus</taxon>
    </lineage>
</organism>
<dbReference type="EMBL" id="JBHSZV010000061">
    <property type="protein sequence ID" value="MFC7063856.1"/>
    <property type="molecule type" value="Genomic_DNA"/>
</dbReference>
<dbReference type="PANTHER" id="PTHR43384">
    <property type="entry name" value="SEPTUM SITE-DETERMINING PROTEIN MIND HOMOLOG, CHLOROPLASTIC-RELATED"/>
    <property type="match status" value="1"/>
</dbReference>
<sequence length="386" mass="44067">MRWFAIAPQLSREQWISELFNKYDRKVEWLDKTNQLKNDRYEKSEYGVLLYEARDQEDAYETCRSLNAIYPHLGIILLDQSLSIDIRKAMRSGALDVLVYPIHPDDLDHVIVEREQQYARVKQSGKTTSYMTVCSTKGGVGKTTFSVNLASAYAAQSKSVLVIDLDLQFGDVSMFFDRQPKRSMYEWIKDSSDRMSGPIQPYVESYNEQIDVMPAPLRPEFAEVITPAHVQHLMEKVRGKYDIVIMDTAPYMDDIVLTALEHSDEIYMVTMLDLPTLKNCRLFMETLETLQLKNSLKIVLNRNSKKRGIAISTAEKVLGVPIFLTLPEANKLVFQSVNEGRPYVISHPKAKISRLITKSIDQEADVKRKSAKSKPSIKVVSAGRSN</sequence>
<dbReference type="InterPro" id="IPR050625">
    <property type="entry name" value="ParA/MinD_ATPase"/>
</dbReference>
<dbReference type="Proteomes" id="UP001596410">
    <property type="component" value="Unassembled WGS sequence"/>
</dbReference>
<dbReference type="PANTHER" id="PTHR43384:SF13">
    <property type="entry name" value="SLR0110 PROTEIN"/>
    <property type="match status" value="1"/>
</dbReference>
<evidence type="ECO:0000313" key="4">
    <source>
        <dbReference type="Proteomes" id="UP001596410"/>
    </source>
</evidence>
<dbReference type="InterPro" id="IPR011006">
    <property type="entry name" value="CheY-like_superfamily"/>
</dbReference>
<dbReference type="Pfam" id="PF13614">
    <property type="entry name" value="AAA_31"/>
    <property type="match status" value="1"/>
</dbReference>
<comment type="caution">
    <text evidence="3">The sequence shown here is derived from an EMBL/GenBank/DDBJ whole genome shotgun (WGS) entry which is preliminary data.</text>
</comment>
<evidence type="ECO:0000313" key="3">
    <source>
        <dbReference type="EMBL" id="MFC7063856.1"/>
    </source>
</evidence>
<dbReference type="InterPro" id="IPR027417">
    <property type="entry name" value="P-loop_NTPase"/>
</dbReference>
<name>A0ABW2ESB3_9BACI</name>
<dbReference type="InterPro" id="IPR025669">
    <property type="entry name" value="AAA_dom"/>
</dbReference>
<feature type="domain" description="AAA" evidence="2">
    <location>
        <begin position="131"/>
        <end position="294"/>
    </location>
</feature>
<dbReference type="SUPFAM" id="SSF52172">
    <property type="entry name" value="CheY-like"/>
    <property type="match status" value="1"/>
</dbReference>
<reference evidence="4" key="1">
    <citation type="journal article" date="2019" name="Int. J. Syst. Evol. Microbiol.">
        <title>The Global Catalogue of Microorganisms (GCM) 10K type strain sequencing project: providing services to taxonomists for standard genome sequencing and annotation.</title>
        <authorList>
            <consortium name="The Broad Institute Genomics Platform"/>
            <consortium name="The Broad Institute Genome Sequencing Center for Infectious Disease"/>
            <person name="Wu L."/>
            <person name="Ma J."/>
        </authorList>
    </citation>
    <scope>NUCLEOTIDE SEQUENCE [LARGE SCALE GENOMIC DNA]</scope>
    <source>
        <strain evidence="4">CGMCC 4.1621</strain>
    </source>
</reference>
<accession>A0ABW2ESB3</accession>
<keyword evidence="4" id="KW-1185">Reference proteome</keyword>
<proteinExistence type="predicted"/>